<dbReference type="RefSeq" id="WP_164968502.1">
    <property type="nucleotide sequence ID" value="NZ_CP053835.1"/>
</dbReference>
<dbReference type="PROSITE" id="PS51186">
    <property type="entry name" value="GNAT"/>
    <property type="match status" value="1"/>
</dbReference>
<reference evidence="2 3" key="1">
    <citation type="submission" date="2020-05" db="EMBL/GenBank/DDBJ databases">
        <title>Complete genome sequencing of Campylobacter and Arcobacter type strains.</title>
        <authorList>
            <person name="Miller W.G."/>
            <person name="Yee E."/>
        </authorList>
    </citation>
    <scope>NUCLEOTIDE SEQUENCE [LARGE SCALE GENOMIC DNA]</scope>
    <source>
        <strain evidence="2 3">LMG 25694</strain>
    </source>
</reference>
<dbReference type="PANTHER" id="PTHR43451">
    <property type="entry name" value="ACETYLTRANSFERASE (GNAT) FAMILY PROTEIN"/>
    <property type="match status" value="1"/>
</dbReference>
<evidence type="ECO:0000259" key="1">
    <source>
        <dbReference type="PROSITE" id="PS51186"/>
    </source>
</evidence>
<gene>
    <name evidence="2" type="ORF">ADFLV_1096</name>
</gene>
<protein>
    <submittedName>
        <fullName evidence="2">Acetyltransferase</fullName>
    </submittedName>
</protein>
<dbReference type="InterPro" id="IPR052564">
    <property type="entry name" value="N-acetyltrans/Recomb-assoc"/>
</dbReference>
<dbReference type="InterPro" id="IPR000182">
    <property type="entry name" value="GNAT_dom"/>
</dbReference>
<dbReference type="KEGG" id="adz:ADFLV_1096"/>
<accession>A0AAE7BCZ2</accession>
<dbReference type="Gene3D" id="3.40.630.30">
    <property type="match status" value="1"/>
</dbReference>
<dbReference type="Pfam" id="PF13673">
    <property type="entry name" value="Acetyltransf_10"/>
    <property type="match status" value="1"/>
</dbReference>
<dbReference type="SUPFAM" id="SSF55729">
    <property type="entry name" value="Acyl-CoA N-acyltransferases (Nat)"/>
    <property type="match status" value="1"/>
</dbReference>
<dbReference type="Proteomes" id="UP000503313">
    <property type="component" value="Chromosome"/>
</dbReference>
<evidence type="ECO:0000313" key="2">
    <source>
        <dbReference type="EMBL" id="QKF77130.1"/>
    </source>
</evidence>
<name>A0AAE7BCZ2_9BACT</name>
<evidence type="ECO:0000313" key="3">
    <source>
        <dbReference type="Proteomes" id="UP000503313"/>
    </source>
</evidence>
<sequence length="148" mass="16904">MIRKAKVSDAQQICNILRRSIIELCELDHQKNQKELDEWLANKTIQNCKAWINNKKINFFVAENDGKLVGVSSINHNGFLELCYILPEAKGLGFGRELLKVAENSILDLGIQVFTLESTLTAKGFYEHFGYIQTGIKENSLCYMKFTK</sequence>
<keyword evidence="3" id="KW-1185">Reference proteome</keyword>
<feature type="domain" description="N-acetyltransferase" evidence="1">
    <location>
        <begin position="1"/>
        <end position="148"/>
    </location>
</feature>
<dbReference type="InterPro" id="IPR016181">
    <property type="entry name" value="Acyl_CoA_acyltransferase"/>
</dbReference>
<dbReference type="CDD" id="cd04301">
    <property type="entry name" value="NAT_SF"/>
    <property type="match status" value="1"/>
</dbReference>
<organism evidence="2 3">
    <name type="scientific">Arcobacter defluvii</name>
    <dbReference type="NCBI Taxonomy" id="873191"/>
    <lineage>
        <taxon>Bacteria</taxon>
        <taxon>Pseudomonadati</taxon>
        <taxon>Campylobacterota</taxon>
        <taxon>Epsilonproteobacteria</taxon>
        <taxon>Campylobacterales</taxon>
        <taxon>Arcobacteraceae</taxon>
        <taxon>Arcobacter</taxon>
    </lineage>
</organism>
<proteinExistence type="predicted"/>
<dbReference type="GO" id="GO:0016747">
    <property type="term" value="F:acyltransferase activity, transferring groups other than amino-acyl groups"/>
    <property type="evidence" value="ECO:0007669"/>
    <property type="project" value="InterPro"/>
</dbReference>
<dbReference type="AlphaFoldDB" id="A0AAE7BCZ2"/>
<dbReference type="PANTHER" id="PTHR43451:SF1">
    <property type="entry name" value="ACETYLTRANSFERASE"/>
    <property type="match status" value="1"/>
</dbReference>
<dbReference type="EMBL" id="CP053835">
    <property type="protein sequence ID" value="QKF77130.1"/>
    <property type="molecule type" value="Genomic_DNA"/>
</dbReference>